<dbReference type="Pfam" id="PF08401">
    <property type="entry name" value="ArdcN"/>
    <property type="match status" value="1"/>
</dbReference>
<feature type="domain" description="Polyvalent protein metallopeptidase" evidence="2">
    <location>
        <begin position="114"/>
        <end position="232"/>
    </location>
</feature>
<dbReference type="EMBL" id="JACHIF010000015">
    <property type="protein sequence ID" value="MBB5040547.1"/>
    <property type="molecule type" value="Genomic_DNA"/>
</dbReference>
<dbReference type="AlphaFoldDB" id="A0A7W8DSI8"/>
<evidence type="ECO:0000259" key="1">
    <source>
        <dbReference type="Pfam" id="PF08401"/>
    </source>
</evidence>
<dbReference type="InterPro" id="IPR041459">
    <property type="entry name" value="MPTase-PolyVal"/>
</dbReference>
<dbReference type="Proteomes" id="UP000534294">
    <property type="component" value="Unassembled WGS sequence"/>
</dbReference>
<evidence type="ECO:0000259" key="2">
    <source>
        <dbReference type="Pfam" id="PF18818"/>
    </source>
</evidence>
<dbReference type="Pfam" id="PF18818">
    <property type="entry name" value="MPTase-PolyVal"/>
    <property type="match status" value="1"/>
</dbReference>
<dbReference type="InterPro" id="IPR013610">
    <property type="entry name" value="ArdC_N"/>
</dbReference>
<comment type="caution">
    <text evidence="3">The sequence shown here is derived from an EMBL/GenBank/DDBJ whole genome shotgun (WGS) entry which is preliminary data.</text>
</comment>
<keyword evidence="4" id="KW-1185">Reference proteome</keyword>
<name>A0A7W8DSI8_9BACT</name>
<dbReference type="GO" id="GO:0003697">
    <property type="term" value="F:single-stranded DNA binding"/>
    <property type="evidence" value="ECO:0007669"/>
    <property type="project" value="InterPro"/>
</dbReference>
<protein>
    <submittedName>
        <fullName evidence="3">Antirestriction protein ArdC</fullName>
    </submittedName>
</protein>
<proteinExistence type="predicted"/>
<gene>
    <name evidence="3" type="ORF">HNQ64_004835</name>
</gene>
<evidence type="ECO:0000313" key="3">
    <source>
        <dbReference type="EMBL" id="MBB5040547.1"/>
    </source>
</evidence>
<evidence type="ECO:0000313" key="4">
    <source>
        <dbReference type="Proteomes" id="UP000534294"/>
    </source>
</evidence>
<reference evidence="3 4" key="1">
    <citation type="submission" date="2020-08" db="EMBL/GenBank/DDBJ databases">
        <title>Genomic Encyclopedia of Type Strains, Phase IV (KMG-IV): sequencing the most valuable type-strain genomes for metagenomic binning, comparative biology and taxonomic classification.</title>
        <authorList>
            <person name="Goeker M."/>
        </authorList>
    </citation>
    <scope>NUCLEOTIDE SEQUENCE [LARGE SCALE GENOMIC DNA]</scope>
    <source>
        <strain evidence="3 4">DSM 12251</strain>
    </source>
</reference>
<organism evidence="3 4">
    <name type="scientific">Prosthecobacter dejongeii</name>
    <dbReference type="NCBI Taxonomy" id="48465"/>
    <lineage>
        <taxon>Bacteria</taxon>
        <taxon>Pseudomonadati</taxon>
        <taxon>Verrucomicrobiota</taxon>
        <taxon>Verrucomicrobiia</taxon>
        <taxon>Verrucomicrobiales</taxon>
        <taxon>Verrucomicrobiaceae</taxon>
        <taxon>Prosthecobacter</taxon>
    </lineage>
</organism>
<feature type="domain" description="N-terminal" evidence="1">
    <location>
        <begin position="2"/>
        <end position="68"/>
    </location>
</feature>
<sequence length="251" mass="27847">MEYQSPYFLTFIQAKELGGNVKKGEKGCPIVKLGTWTKDLEGQTKTADDGSQEQATEKRQFLKLYTVFNACQIEGIEFPEPPKCDTFTESQQAEAARQIVAEMPNPPSIFEGRKATPCYVPAEDAVEMPSRETFRAEWRFYKTMFHELGHSTGHQSRLARKSLLENRGMAASGEAAKIYGVEELVAEMTAAYLGAAAGIIEDDFDNSAAYLKGWMDVLKVSDHKKWLVQAASEAQKAADYILGAETGKPLE</sequence>
<accession>A0A7W8DSI8</accession>